<feature type="region of interest" description="Disordered" evidence="1">
    <location>
        <begin position="54"/>
        <end position="80"/>
    </location>
</feature>
<feature type="compositionally biased region" description="Acidic residues" evidence="1">
    <location>
        <begin position="71"/>
        <end position="80"/>
    </location>
</feature>
<accession>A0A4Y2K2H6</accession>
<proteinExistence type="predicted"/>
<dbReference type="EMBL" id="BGPR01004111">
    <property type="protein sequence ID" value="GBM96028.1"/>
    <property type="molecule type" value="Genomic_DNA"/>
</dbReference>
<dbReference type="AlphaFoldDB" id="A0A4Y2K2H6"/>
<name>A0A4Y2K2H6_ARAVE</name>
<sequence>MRSFPPSFFSRVIFTILGNEAISAYLGNCLPSSGNQLTEPPFRLIGQFACALGQSSHGGRGKNRQTTGSFEDPDIELVDA</sequence>
<evidence type="ECO:0000313" key="2">
    <source>
        <dbReference type="EMBL" id="GBM96028.1"/>
    </source>
</evidence>
<dbReference type="Proteomes" id="UP000499080">
    <property type="component" value="Unassembled WGS sequence"/>
</dbReference>
<comment type="caution">
    <text evidence="2">The sequence shown here is derived from an EMBL/GenBank/DDBJ whole genome shotgun (WGS) entry which is preliminary data.</text>
</comment>
<gene>
    <name evidence="2" type="ORF">AVEN_262103_1</name>
</gene>
<reference evidence="2 3" key="1">
    <citation type="journal article" date="2019" name="Sci. Rep.">
        <title>Orb-weaving spider Araneus ventricosus genome elucidates the spidroin gene catalogue.</title>
        <authorList>
            <person name="Kono N."/>
            <person name="Nakamura H."/>
            <person name="Ohtoshi R."/>
            <person name="Moran D.A.P."/>
            <person name="Shinohara A."/>
            <person name="Yoshida Y."/>
            <person name="Fujiwara M."/>
            <person name="Mori M."/>
            <person name="Tomita M."/>
            <person name="Arakawa K."/>
        </authorList>
    </citation>
    <scope>NUCLEOTIDE SEQUENCE [LARGE SCALE GENOMIC DNA]</scope>
</reference>
<evidence type="ECO:0000313" key="3">
    <source>
        <dbReference type="Proteomes" id="UP000499080"/>
    </source>
</evidence>
<protein>
    <submittedName>
        <fullName evidence="2">Uncharacterized protein</fullName>
    </submittedName>
</protein>
<organism evidence="2 3">
    <name type="scientific">Araneus ventricosus</name>
    <name type="common">Orbweaver spider</name>
    <name type="synonym">Epeira ventricosa</name>
    <dbReference type="NCBI Taxonomy" id="182803"/>
    <lineage>
        <taxon>Eukaryota</taxon>
        <taxon>Metazoa</taxon>
        <taxon>Ecdysozoa</taxon>
        <taxon>Arthropoda</taxon>
        <taxon>Chelicerata</taxon>
        <taxon>Arachnida</taxon>
        <taxon>Araneae</taxon>
        <taxon>Araneomorphae</taxon>
        <taxon>Entelegynae</taxon>
        <taxon>Araneoidea</taxon>
        <taxon>Araneidae</taxon>
        <taxon>Araneus</taxon>
    </lineage>
</organism>
<keyword evidence="3" id="KW-1185">Reference proteome</keyword>
<evidence type="ECO:0000256" key="1">
    <source>
        <dbReference type="SAM" id="MobiDB-lite"/>
    </source>
</evidence>